<dbReference type="OrthoDB" id="255834at2"/>
<dbReference type="InterPro" id="IPR021122">
    <property type="entry name" value="RNA_ligase_dom_REL/Rnl2"/>
</dbReference>
<dbReference type="KEGG" id="dmr:Deima_0351"/>
<dbReference type="Proteomes" id="UP000008635">
    <property type="component" value="Chromosome"/>
</dbReference>
<evidence type="ECO:0000313" key="3">
    <source>
        <dbReference type="Proteomes" id="UP000008635"/>
    </source>
</evidence>
<reference evidence="2 3" key="1">
    <citation type="journal article" date="2011" name="Stand. Genomic Sci.">
        <title>Complete genome sequence of Deinococcus maricopensis type strain (LB-34).</title>
        <authorList>
            <person name="Pukall R."/>
            <person name="Zeytun A."/>
            <person name="Lucas S."/>
            <person name="Lapidus A."/>
            <person name="Hammon N."/>
            <person name="Deshpande S."/>
            <person name="Nolan M."/>
            <person name="Cheng J.F."/>
            <person name="Pitluck S."/>
            <person name="Liolios K."/>
            <person name="Pagani I."/>
            <person name="Mikhailova N."/>
            <person name="Ivanova N."/>
            <person name="Mavromatis K."/>
            <person name="Pati A."/>
            <person name="Tapia R."/>
            <person name="Han C."/>
            <person name="Goodwin L."/>
            <person name="Chen A."/>
            <person name="Palaniappan K."/>
            <person name="Land M."/>
            <person name="Hauser L."/>
            <person name="Chang Y.J."/>
            <person name="Jeffries C.D."/>
            <person name="Brambilla E.M."/>
            <person name="Rohde M."/>
            <person name="Goker M."/>
            <person name="Detter J.C."/>
            <person name="Woyke T."/>
            <person name="Bristow J."/>
            <person name="Eisen J.A."/>
            <person name="Markowitz V."/>
            <person name="Hugenholtz P."/>
            <person name="Kyrpides N.C."/>
            <person name="Klenk H.P."/>
        </authorList>
    </citation>
    <scope>NUCLEOTIDE SEQUENCE [LARGE SCALE GENOMIC DNA]</scope>
    <source>
        <strain evidence="3">DSM 21211 / LMG 22137 / NRRL B-23946 / LB-34</strain>
    </source>
</reference>
<dbReference type="eggNOG" id="COG4639">
    <property type="taxonomic scope" value="Bacteria"/>
</dbReference>
<name>E8U367_DEIML</name>
<gene>
    <name evidence="2" type="ordered locus">Deima_0351</name>
</gene>
<dbReference type="EMBL" id="CP002454">
    <property type="protein sequence ID" value="ADV66012.1"/>
    <property type="molecule type" value="Genomic_DNA"/>
</dbReference>
<dbReference type="PANTHER" id="PTHR43883:SF1">
    <property type="entry name" value="GLUCONOKINASE"/>
    <property type="match status" value="1"/>
</dbReference>
<evidence type="ECO:0000313" key="2">
    <source>
        <dbReference type="EMBL" id="ADV66012.1"/>
    </source>
</evidence>
<dbReference type="PANTHER" id="PTHR43883">
    <property type="entry name" value="SLR0207 PROTEIN"/>
    <property type="match status" value="1"/>
</dbReference>
<dbReference type="Pfam" id="PF09414">
    <property type="entry name" value="RNA_ligase"/>
    <property type="match status" value="1"/>
</dbReference>
<dbReference type="HOGENOM" id="CLU_080123_0_0_0"/>
<protein>
    <recommendedName>
        <fullName evidence="1">RNA ligase domain-containing protein</fullName>
    </recommendedName>
</protein>
<feature type="domain" description="RNA ligase" evidence="1">
    <location>
        <begin position="34"/>
        <end position="184"/>
    </location>
</feature>
<accession>E8U367</accession>
<dbReference type="SUPFAM" id="SSF56091">
    <property type="entry name" value="DNA ligase/mRNA capping enzyme, catalytic domain"/>
    <property type="match status" value="1"/>
</dbReference>
<dbReference type="Gene3D" id="3.30.470.30">
    <property type="entry name" value="DNA ligase/mRNA capping enzyme"/>
    <property type="match status" value="1"/>
</dbReference>
<dbReference type="AlphaFoldDB" id="E8U367"/>
<keyword evidence="3" id="KW-1185">Reference proteome</keyword>
<proteinExistence type="predicted"/>
<dbReference type="RefSeq" id="WP_013555517.1">
    <property type="nucleotide sequence ID" value="NC_014958.1"/>
</dbReference>
<organism evidence="2 3">
    <name type="scientific">Deinococcus maricopensis (strain DSM 21211 / LMG 22137 / NRRL B-23946 / LB-34)</name>
    <dbReference type="NCBI Taxonomy" id="709986"/>
    <lineage>
        <taxon>Bacteria</taxon>
        <taxon>Thermotogati</taxon>
        <taxon>Deinococcota</taxon>
        <taxon>Deinococci</taxon>
        <taxon>Deinococcales</taxon>
        <taxon>Deinococcaceae</taxon>
        <taxon>Deinococcus</taxon>
    </lineage>
</organism>
<dbReference type="STRING" id="709986.Deima_0351"/>
<dbReference type="InterPro" id="IPR052732">
    <property type="entry name" value="Cell-binding_unc_protein"/>
</dbReference>
<evidence type="ECO:0000259" key="1">
    <source>
        <dbReference type="Pfam" id="PF09414"/>
    </source>
</evidence>
<sequence>MTRLKYPRTPHLPWSPGATADDTFLVDLRDFEGREVVVTEKLDGENTTLYRDGLHARSLDPRPHPSRHWVKALQGRVGHSIPQGWRVCGENVYARHSLAYEQLESYFYLFSVWDEGNTALSWDETVRWAGVLGVPTPRVLYRGVWDEARVRALRVDEAVMEGYVVRVAEAFAYAAFARCVAKWVRAGHVTTDEHWMHRAVTPNGLRRTP</sequence>
<reference evidence="3" key="2">
    <citation type="submission" date="2011-01" db="EMBL/GenBank/DDBJ databases">
        <title>The complete genome of Deinococcus maricopensis DSM 21211.</title>
        <authorList>
            <consortium name="US DOE Joint Genome Institute (JGI-PGF)"/>
            <person name="Lucas S."/>
            <person name="Copeland A."/>
            <person name="Lapidus A."/>
            <person name="Goodwin L."/>
            <person name="Pitluck S."/>
            <person name="Kyrpides N."/>
            <person name="Mavromatis K."/>
            <person name="Pagani I."/>
            <person name="Ivanova N."/>
            <person name="Ovchinnikova G."/>
            <person name="Zeytun A."/>
            <person name="Detter J.C."/>
            <person name="Han C."/>
            <person name="Land M."/>
            <person name="Hauser L."/>
            <person name="Markowitz V."/>
            <person name="Cheng J.-F."/>
            <person name="Hugenholtz P."/>
            <person name="Woyke T."/>
            <person name="Wu D."/>
            <person name="Pukall R."/>
            <person name="Gehrich-Schroeter G."/>
            <person name="Brambilla E."/>
            <person name="Klenk H.-P."/>
            <person name="Eisen J.A."/>
        </authorList>
    </citation>
    <scope>NUCLEOTIDE SEQUENCE [LARGE SCALE GENOMIC DNA]</scope>
    <source>
        <strain evidence="3">DSM 21211 / LMG 22137 / NRRL B-23946 / LB-34</strain>
    </source>
</reference>